<feature type="transmembrane region" description="Helical" evidence="5">
    <location>
        <begin position="156"/>
        <end position="176"/>
    </location>
</feature>
<dbReference type="Gene3D" id="1.20.1720.10">
    <property type="entry name" value="Multidrug resistance protein D"/>
    <property type="match status" value="1"/>
</dbReference>
<sequence length="465" mass="48391">MCVAAAILTVLDLSKVNVGLPSIEHSLDADAAALQLIVAAYALAYGLALVPAGRLGDIHSRKLMFVIGLAAFTATSIFCALASDAQMLVLARVLQGFAGGLLPPQVLGIIQHQFQGTERGKALGIFGAMTGIATAAGPALGGLLVEVGTPTDGWRLLFWMNVPVGAVAILLALRLLPRSDRLQRLPVSLDITGITLLAISTLALMLPLVQTTGASSDNPWRWMWLGLAAIAGVAFVLWERHYKSAGRSPAVDLELFRSTGFRNGLLVATSYLAVLPAVFLLAMLYLQDGLGLTALWAGIVAVPFAASATVTAWVSGRLVAAYGRAVVVFGLCVVGVGFVSSIVAVSFLPTDTIPWGLGATLFISGIGSGLVIAPNLTLTLSDVPINQAGVAGSVTQVGQRIGNAVGVALATSIYFAILHDARSSDREQRYDDAFVGALMVAIAGLCTALCVAIVDLRQRRGDPQE</sequence>
<feature type="transmembrane region" description="Helical" evidence="5">
    <location>
        <begin position="355"/>
        <end position="380"/>
    </location>
</feature>
<dbReference type="InterPro" id="IPR036259">
    <property type="entry name" value="MFS_trans_sf"/>
</dbReference>
<dbReference type="AlphaFoldDB" id="A0A511AKI2"/>
<feature type="transmembrane region" description="Helical" evidence="5">
    <location>
        <begin position="326"/>
        <end position="349"/>
    </location>
</feature>
<evidence type="ECO:0000256" key="2">
    <source>
        <dbReference type="ARBA" id="ARBA00022692"/>
    </source>
</evidence>
<protein>
    <submittedName>
        <fullName evidence="7">MFS transporter</fullName>
    </submittedName>
</protein>
<dbReference type="Pfam" id="PF07690">
    <property type="entry name" value="MFS_1"/>
    <property type="match status" value="2"/>
</dbReference>
<feature type="transmembrane region" description="Helical" evidence="5">
    <location>
        <begin position="32"/>
        <end position="51"/>
    </location>
</feature>
<dbReference type="InterPro" id="IPR020846">
    <property type="entry name" value="MFS_dom"/>
</dbReference>
<dbReference type="PROSITE" id="PS50850">
    <property type="entry name" value="MFS"/>
    <property type="match status" value="1"/>
</dbReference>
<dbReference type="InterPro" id="IPR011701">
    <property type="entry name" value="MFS"/>
</dbReference>
<feature type="transmembrane region" description="Helical" evidence="5">
    <location>
        <begin position="292"/>
        <end position="314"/>
    </location>
</feature>
<feature type="domain" description="Major facilitator superfamily (MFS) profile" evidence="6">
    <location>
        <begin position="1"/>
        <end position="459"/>
    </location>
</feature>
<comment type="caution">
    <text evidence="7">The sequence shown here is derived from an EMBL/GenBank/DDBJ whole genome shotgun (WGS) entry which is preliminary data.</text>
</comment>
<feature type="transmembrane region" description="Helical" evidence="5">
    <location>
        <begin position="221"/>
        <end position="238"/>
    </location>
</feature>
<comment type="subcellular location">
    <subcellularLocation>
        <location evidence="1">Cell membrane</location>
        <topology evidence="1">Multi-pass membrane protein</topology>
    </subcellularLocation>
</comment>
<dbReference type="Gene3D" id="1.20.1250.20">
    <property type="entry name" value="MFS general substrate transporter like domains"/>
    <property type="match status" value="1"/>
</dbReference>
<evidence type="ECO:0000256" key="5">
    <source>
        <dbReference type="SAM" id="Phobius"/>
    </source>
</evidence>
<keyword evidence="2 5" id="KW-0812">Transmembrane</keyword>
<feature type="transmembrane region" description="Helical" evidence="5">
    <location>
        <begin position="433"/>
        <end position="454"/>
    </location>
</feature>
<gene>
    <name evidence="7" type="ORF">MAE01_15830</name>
</gene>
<evidence type="ECO:0000256" key="4">
    <source>
        <dbReference type="ARBA" id="ARBA00023136"/>
    </source>
</evidence>
<feature type="transmembrane region" description="Helical" evidence="5">
    <location>
        <begin position="188"/>
        <end position="209"/>
    </location>
</feature>
<dbReference type="GO" id="GO:0022857">
    <property type="term" value="F:transmembrane transporter activity"/>
    <property type="evidence" value="ECO:0007669"/>
    <property type="project" value="InterPro"/>
</dbReference>
<dbReference type="CDD" id="cd17321">
    <property type="entry name" value="MFS_MMR_MDR_like"/>
    <property type="match status" value="1"/>
</dbReference>
<reference evidence="7 8" key="1">
    <citation type="submission" date="2019-07" db="EMBL/GenBank/DDBJ databases">
        <title>Whole genome shotgun sequence of Microbacterium aerolatum NBRC 103071.</title>
        <authorList>
            <person name="Hosoyama A."/>
            <person name="Uohara A."/>
            <person name="Ohji S."/>
            <person name="Ichikawa N."/>
        </authorList>
    </citation>
    <scope>NUCLEOTIDE SEQUENCE [LARGE SCALE GENOMIC DNA]</scope>
    <source>
        <strain evidence="7 8">NBRC 103071</strain>
    </source>
</reference>
<keyword evidence="3 5" id="KW-1133">Transmembrane helix</keyword>
<dbReference type="SUPFAM" id="SSF103473">
    <property type="entry name" value="MFS general substrate transporter"/>
    <property type="match status" value="1"/>
</dbReference>
<dbReference type="EMBL" id="BJUW01000006">
    <property type="protein sequence ID" value="GEK86407.1"/>
    <property type="molecule type" value="Genomic_DNA"/>
</dbReference>
<organism evidence="7 8">
    <name type="scientific">Microbacterium aerolatum</name>
    <dbReference type="NCBI Taxonomy" id="153731"/>
    <lineage>
        <taxon>Bacteria</taxon>
        <taxon>Bacillati</taxon>
        <taxon>Actinomycetota</taxon>
        <taxon>Actinomycetes</taxon>
        <taxon>Micrococcales</taxon>
        <taxon>Microbacteriaceae</taxon>
        <taxon>Microbacterium</taxon>
    </lineage>
</organism>
<dbReference type="PANTHER" id="PTHR42718:SF39">
    <property type="entry name" value="ACTINORHODIN TRANSPORTER-RELATED"/>
    <property type="match status" value="1"/>
</dbReference>
<keyword evidence="4 5" id="KW-0472">Membrane</keyword>
<feature type="transmembrane region" description="Helical" evidence="5">
    <location>
        <begin position="401"/>
        <end position="421"/>
    </location>
</feature>
<dbReference type="PANTHER" id="PTHR42718">
    <property type="entry name" value="MAJOR FACILITATOR SUPERFAMILY MULTIDRUG TRANSPORTER MFSC"/>
    <property type="match status" value="1"/>
</dbReference>
<evidence type="ECO:0000256" key="1">
    <source>
        <dbReference type="ARBA" id="ARBA00004651"/>
    </source>
</evidence>
<evidence type="ECO:0000256" key="3">
    <source>
        <dbReference type="ARBA" id="ARBA00022989"/>
    </source>
</evidence>
<dbReference type="PRINTS" id="PR01036">
    <property type="entry name" value="TCRTETB"/>
</dbReference>
<dbReference type="GO" id="GO:0005886">
    <property type="term" value="C:plasma membrane"/>
    <property type="evidence" value="ECO:0007669"/>
    <property type="project" value="UniProtKB-SubCell"/>
</dbReference>
<feature type="transmembrane region" description="Helical" evidence="5">
    <location>
        <begin position="265"/>
        <end position="286"/>
    </location>
</feature>
<name>A0A511AKI2_9MICO</name>
<feature type="transmembrane region" description="Helical" evidence="5">
    <location>
        <begin position="89"/>
        <end position="110"/>
    </location>
</feature>
<dbReference type="Proteomes" id="UP000321225">
    <property type="component" value="Unassembled WGS sequence"/>
</dbReference>
<accession>A0A511AKI2</accession>
<proteinExistence type="predicted"/>
<evidence type="ECO:0000313" key="8">
    <source>
        <dbReference type="Proteomes" id="UP000321225"/>
    </source>
</evidence>
<keyword evidence="8" id="KW-1185">Reference proteome</keyword>
<feature type="transmembrane region" description="Helical" evidence="5">
    <location>
        <begin position="122"/>
        <end position="144"/>
    </location>
</feature>
<evidence type="ECO:0000259" key="6">
    <source>
        <dbReference type="PROSITE" id="PS50850"/>
    </source>
</evidence>
<evidence type="ECO:0000313" key="7">
    <source>
        <dbReference type="EMBL" id="GEK86407.1"/>
    </source>
</evidence>
<feature type="transmembrane region" description="Helical" evidence="5">
    <location>
        <begin position="63"/>
        <end position="83"/>
    </location>
</feature>